<sequence length="55" mass="5752">METSAKDATNVEQAFMAMAAAIKERMASQPAANNGRPPTVQIRGQPVAQKSGCCS</sequence>
<dbReference type="InterPro" id="IPR027417">
    <property type="entry name" value="P-loop_NTPase"/>
</dbReference>
<evidence type="ECO:0000256" key="1">
    <source>
        <dbReference type="SAM" id="MobiDB-lite"/>
    </source>
</evidence>
<accession>A0A834XKS7</accession>
<proteinExistence type="predicted"/>
<dbReference type="Gene3D" id="3.40.50.300">
    <property type="entry name" value="P-loop containing nucleotide triphosphate hydrolases"/>
    <property type="match status" value="1"/>
</dbReference>
<organism evidence="2 3">
    <name type="scientific">Senna tora</name>
    <dbReference type="NCBI Taxonomy" id="362788"/>
    <lineage>
        <taxon>Eukaryota</taxon>
        <taxon>Viridiplantae</taxon>
        <taxon>Streptophyta</taxon>
        <taxon>Embryophyta</taxon>
        <taxon>Tracheophyta</taxon>
        <taxon>Spermatophyta</taxon>
        <taxon>Magnoliopsida</taxon>
        <taxon>eudicotyledons</taxon>
        <taxon>Gunneridae</taxon>
        <taxon>Pentapetalae</taxon>
        <taxon>rosids</taxon>
        <taxon>fabids</taxon>
        <taxon>Fabales</taxon>
        <taxon>Fabaceae</taxon>
        <taxon>Caesalpinioideae</taxon>
        <taxon>Cassia clade</taxon>
        <taxon>Senna</taxon>
    </lineage>
</organism>
<reference evidence="2" key="1">
    <citation type="submission" date="2020-09" db="EMBL/GenBank/DDBJ databases">
        <title>Genome-Enabled Discovery of Anthraquinone Biosynthesis in Senna tora.</title>
        <authorList>
            <person name="Kang S.-H."/>
            <person name="Pandey R.P."/>
            <person name="Lee C.-M."/>
            <person name="Sim J.-S."/>
            <person name="Jeong J.-T."/>
            <person name="Choi B.-S."/>
            <person name="Jung M."/>
            <person name="Ginzburg D."/>
            <person name="Zhao K."/>
            <person name="Won S.Y."/>
            <person name="Oh T.-J."/>
            <person name="Yu Y."/>
            <person name="Kim N.-H."/>
            <person name="Lee O.R."/>
            <person name="Lee T.-H."/>
            <person name="Bashyal P."/>
            <person name="Kim T.-S."/>
            <person name="Lee W.-H."/>
            <person name="Kawkins C."/>
            <person name="Kim C.-K."/>
            <person name="Kim J.S."/>
            <person name="Ahn B.O."/>
            <person name="Rhee S.Y."/>
            <person name="Sohng J.K."/>
        </authorList>
    </citation>
    <scope>NUCLEOTIDE SEQUENCE</scope>
    <source>
        <tissue evidence="2">Leaf</tissue>
    </source>
</reference>
<dbReference type="OrthoDB" id="1703642at2759"/>
<keyword evidence="3" id="KW-1185">Reference proteome</keyword>
<comment type="caution">
    <text evidence="2">The sequence shown here is derived from an EMBL/GenBank/DDBJ whole genome shotgun (WGS) entry which is preliminary data.</text>
</comment>
<evidence type="ECO:0000313" key="3">
    <source>
        <dbReference type="Proteomes" id="UP000634136"/>
    </source>
</evidence>
<dbReference type="EMBL" id="JAAIUW010000001">
    <property type="protein sequence ID" value="KAF7845038.1"/>
    <property type="molecule type" value="Genomic_DNA"/>
</dbReference>
<gene>
    <name evidence="2" type="ORF">G2W53_001943</name>
</gene>
<dbReference type="AlphaFoldDB" id="A0A834XKS7"/>
<protein>
    <submittedName>
        <fullName evidence="2">Ras-related protein RABD2a</fullName>
    </submittedName>
</protein>
<evidence type="ECO:0000313" key="2">
    <source>
        <dbReference type="EMBL" id="KAF7845038.1"/>
    </source>
</evidence>
<name>A0A834XKS7_9FABA</name>
<dbReference type="Proteomes" id="UP000634136">
    <property type="component" value="Unassembled WGS sequence"/>
</dbReference>
<feature type="region of interest" description="Disordered" evidence="1">
    <location>
        <begin position="26"/>
        <end position="55"/>
    </location>
</feature>